<protein>
    <submittedName>
        <fullName evidence="2">Uncharacterized protein</fullName>
    </submittedName>
</protein>
<feature type="signal peptide" evidence="1">
    <location>
        <begin position="1"/>
        <end position="18"/>
    </location>
</feature>
<sequence length="38" mass="4502">MNLFHFHMFVFTLRLSSMQESHVTSQNATLTKQKKPHV</sequence>
<accession>A0A2P2QAN6</accession>
<name>A0A2P2QAN6_RHIMU</name>
<proteinExistence type="predicted"/>
<evidence type="ECO:0000313" key="2">
    <source>
        <dbReference type="EMBL" id="MBX64013.1"/>
    </source>
</evidence>
<organism evidence="2">
    <name type="scientific">Rhizophora mucronata</name>
    <name type="common">Asiatic mangrove</name>
    <dbReference type="NCBI Taxonomy" id="61149"/>
    <lineage>
        <taxon>Eukaryota</taxon>
        <taxon>Viridiplantae</taxon>
        <taxon>Streptophyta</taxon>
        <taxon>Embryophyta</taxon>
        <taxon>Tracheophyta</taxon>
        <taxon>Spermatophyta</taxon>
        <taxon>Magnoliopsida</taxon>
        <taxon>eudicotyledons</taxon>
        <taxon>Gunneridae</taxon>
        <taxon>Pentapetalae</taxon>
        <taxon>rosids</taxon>
        <taxon>fabids</taxon>
        <taxon>Malpighiales</taxon>
        <taxon>Rhizophoraceae</taxon>
        <taxon>Rhizophora</taxon>
    </lineage>
</organism>
<feature type="chain" id="PRO_5015191761" evidence="1">
    <location>
        <begin position="19"/>
        <end position="38"/>
    </location>
</feature>
<keyword evidence="1" id="KW-0732">Signal</keyword>
<evidence type="ECO:0000256" key="1">
    <source>
        <dbReference type="SAM" id="SignalP"/>
    </source>
</evidence>
<reference evidence="2" key="1">
    <citation type="submission" date="2018-02" db="EMBL/GenBank/DDBJ databases">
        <title>Rhizophora mucronata_Transcriptome.</title>
        <authorList>
            <person name="Meera S.P."/>
            <person name="Sreeshan A."/>
            <person name="Augustine A."/>
        </authorList>
    </citation>
    <scope>NUCLEOTIDE SEQUENCE</scope>
    <source>
        <tissue evidence="2">Leaf</tissue>
    </source>
</reference>
<dbReference type="EMBL" id="GGEC01083529">
    <property type="protein sequence ID" value="MBX64013.1"/>
    <property type="molecule type" value="Transcribed_RNA"/>
</dbReference>
<dbReference type="AlphaFoldDB" id="A0A2P2QAN6"/>